<sequence length="132" mass="14416">MLLYVTVGTNDLERSGRFYDAVLPLLGYRRQKQAEGEIGYGADDDVRCRFWIVEPFDREPATFGNGVTIALDAPSRAAVDAFHAAALANGGTDEGGPGIRPFHPNFYAAFVRDLDGNKLSIVCERPEQAHAT</sequence>
<organism evidence="2 3">
    <name type="scientific">Mycoplana azooxidifex</name>
    <dbReference type="NCBI Taxonomy" id="1636188"/>
    <lineage>
        <taxon>Bacteria</taxon>
        <taxon>Pseudomonadati</taxon>
        <taxon>Pseudomonadota</taxon>
        <taxon>Alphaproteobacteria</taxon>
        <taxon>Hyphomicrobiales</taxon>
        <taxon>Rhizobiaceae</taxon>
        <taxon>Mycoplana</taxon>
    </lineage>
</organism>
<dbReference type="Gene3D" id="3.10.180.10">
    <property type="entry name" value="2,3-Dihydroxybiphenyl 1,2-Dioxygenase, domain 1"/>
    <property type="match status" value="1"/>
</dbReference>
<protein>
    <submittedName>
        <fullName evidence="2">Catechol 2,3-dioxygenase-like lactoylglutathione lyase family enzyme</fullName>
    </submittedName>
</protein>
<evidence type="ECO:0000313" key="2">
    <source>
        <dbReference type="EMBL" id="MBB3980051.1"/>
    </source>
</evidence>
<dbReference type="CDD" id="cd07262">
    <property type="entry name" value="VOC_like"/>
    <property type="match status" value="1"/>
</dbReference>
<evidence type="ECO:0000313" key="3">
    <source>
        <dbReference type="Proteomes" id="UP000574761"/>
    </source>
</evidence>
<dbReference type="EMBL" id="JACIEE010000015">
    <property type="protein sequence ID" value="MBB3980051.1"/>
    <property type="molecule type" value="Genomic_DNA"/>
</dbReference>
<name>A0A7W6DEZ8_9HYPH</name>
<dbReference type="AlphaFoldDB" id="A0A7W6DEZ8"/>
<dbReference type="PANTHER" id="PTHR35006">
    <property type="entry name" value="GLYOXALASE FAMILY PROTEIN (AFU_ORTHOLOGUE AFUA_5G14830)"/>
    <property type="match status" value="1"/>
</dbReference>
<dbReference type="RefSeq" id="WP_183808208.1">
    <property type="nucleotide sequence ID" value="NZ_JACIEE010000015.1"/>
</dbReference>
<keyword evidence="2" id="KW-0560">Oxidoreductase</keyword>
<dbReference type="PROSITE" id="PS51819">
    <property type="entry name" value="VOC"/>
    <property type="match status" value="1"/>
</dbReference>
<dbReference type="InterPro" id="IPR004360">
    <property type="entry name" value="Glyas_Fos-R_dOase_dom"/>
</dbReference>
<dbReference type="GO" id="GO:0051213">
    <property type="term" value="F:dioxygenase activity"/>
    <property type="evidence" value="ECO:0007669"/>
    <property type="project" value="UniProtKB-KW"/>
</dbReference>
<dbReference type="Pfam" id="PF00903">
    <property type="entry name" value="Glyoxalase"/>
    <property type="match status" value="1"/>
</dbReference>
<dbReference type="GO" id="GO:0016829">
    <property type="term" value="F:lyase activity"/>
    <property type="evidence" value="ECO:0007669"/>
    <property type="project" value="UniProtKB-KW"/>
</dbReference>
<keyword evidence="3" id="KW-1185">Reference proteome</keyword>
<comment type="caution">
    <text evidence="2">The sequence shown here is derived from an EMBL/GenBank/DDBJ whole genome shotgun (WGS) entry which is preliminary data.</text>
</comment>
<keyword evidence="2" id="KW-0456">Lyase</keyword>
<reference evidence="2 3" key="1">
    <citation type="submission" date="2020-08" db="EMBL/GenBank/DDBJ databases">
        <title>Genomic Encyclopedia of Type Strains, Phase IV (KMG-IV): sequencing the most valuable type-strain genomes for metagenomic binning, comparative biology and taxonomic classification.</title>
        <authorList>
            <person name="Goeker M."/>
        </authorList>
    </citation>
    <scope>NUCLEOTIDE SEQUENCE [LARGE SCALE GENOMIC DNA]</scope>
    <source>
        <strain evidence="2 3">DSM 100211</strain>
    </source>
</reference>
<dbReference type="InterPro" id="IPR029068">
    <property type="entry name" value="Glyas_Bleomycin-R_OHBP_Dase"/>
</dbReference>
<evidence type="ECO:0000259" key="1">
    <source>
        <dbReference type="PROSITE" id="PS51819"/>
    </source>
</evidence>
<gene>
    <name evidence="2" type="ORF">GGQ64_005298</name>
</gene>
<keyword evidence="2" id="KW-0223">Dioxygenase</keyword>
<dbReference type="PANTHER" id="PTHR35006:SF1">
    <property type="entry name" value="BLL2941 PROTEIN"/>
    <property type="match status" value="1"/>
</dbReference>
<feature type="domain" description="VOC" evidence="1">
    <location>
        <begin position="1"/>
        <end position="124"/>
    </location>
</feature>
<dbReference type="Proteomes" id="UP000574761">
    <property type="component" value="Unassembled WGS sequence"/>
</dbReference>
<accession>A0A7W6DEZ8</accession>
<dbReference type="SUPFAM" id="SSF54593">
    <property type="entry name" value="Glyoxalase/Bleomycin resistance protein/Dihydroxybiphenyl dioxygenase"/>
    <property type="match status" value="1"/>
</dbReference>
<proteinExistence type="predicted"/>
<dbReference type="InterPro" id="IPR037523">
    <property type="entry name" value="VOC_core"/>
</dbReference>